<dbReference type="InterPro" id="IPR000668">
    <property type="entry name" value="Peptidase_C1A_C"/>
</dbReference>
<dbReference type="Pfam" id="PF00112">
    <property type="entry name" value="Peptidase_C1"/>
    <property type="match status" value="1"/>
</dbReference>
<keyword evidence="9" id="KW-1185">Reference proteome</keyword>
<proteinExistence type="inferred from homology"/>
<dbReference type="PROSITE" id="PS00139">
    <property type="entry name" value="THIOL_PROTEASE_CYS"/>
    <property type="match status" value="1"/>
</dbReference>
<dbReference type="PRINTS" id="PR00705">
    <property type="entry name" value="PAPAIN"/>
</dbReference>
<accession>A0A8B8QJM8</accession>
<sequence length="345" mass="37382">MAKQNQLLFLTSATLLVIIVSISETLCRPLGEEHLLRQHEEWMAIHGRVYNDAAEKAKRYEIFKENVKRINTFNDGKDVGYKLAVNKFTDLTNEEFRASYTGYKRRPTRVVSSMDAKPFKHANFTAIPAALDWRTKKAVTSVKDQGDCGSCWAFSAVAAMEGITMLKKGKLVSLSVQELVDCDVNGIDQGCGGGLMDSAFEFIISKGGLTTEANYPYRGNDGTCNSAKTADHSASITGYQDVPVNNEKALLQAVANQPVSVAVEGGGFDFQFYSSGVFTGSCGTSIDHAVTAVGYGKSSGGTKYWLLKNSWGTGWGESGYMRIQRDVSSKAGLCGLATKASYPTA</sequence>
<dbReference type="GO" id="GO:0008234">
    <property type="term" value="F:cysteine-type peptidase activity"/>
    <property type="evidence" value="ECO:0007669"/>
    <property type="project" value="UniProtKB-KW"/>
</dbReference>
<dbReference type="InterPro" id="IPR039417">
    <property type="entry name" value="Peptidase_C1A_papain-like"/>
</dbReference>
<dbReference type="InterPro" id="IPR000169">
    <property type="entry name" value="Pept_cys_AS"/>
</dbReference>
<keyword evidence="5" id="KW-1015">Disulfide bond</keyword>
<keyword evidence="3" id="KW-0378">Hydrolase</keyword>
<dbReference type="RefSeq" id="XP_030547255.2">
    <property type="nucleotide sequence ID" value="XM_030691395.2"/>
</dbReference>
<dbReference type="SMART" id="SM00848">
    <property type="entry name" value="Inhibitor_I29"/>
    <property type="match status" value="1"/>
</dbReference>
<dbReference type="Pfam" id="PF08246">
    <property type="entry name" value="Inhibitor_I29"/>
    <property type="match status" value="1"/>
</dbReference>
<dbReference type="InterPro" id="IPR038765">
    <property type="entry name" value="Papain-like_cys_pep_sf"/>
</dbReference>
<feature type="chain" id="PRO_5045704797" evidence="6">
    <location>
        <begin position="28"/>
        <end position="345"/>
    </location>
</feature>
<dbReference type="SUPFAM" id="SSF54001">
    <property type="entry name" value="Cysteine proteinases"/>
    <property type="match status" value="1"/>
</dbReference>
<keyword evidence="6" id="KW-0732">Signal</keyword>
<dbReference type="PROSITE" id="PS00639">
    <property type="entry name" value="THIOL_PROTEASE_HIS"/>
    <property type="match status" value="1"/>
</dbReference>
<evidence type="ECO:0000259" key="8">
    <source>
        <dbReference type="SMART" id="SM00848"/>
    </source>
</evidence>
<feature type="domain" description="Peptidase C1A papain C-terminal" evidence="7">
    <location>
        <begin position="127"/>
        <end position="344"/>
    </location>
</feature>
<feature type="signal peptide" evidence="6">
    <location>
        <begin position="1"/>
        <end position="27"/>
    </location>
</feature>
<feature type="domain" description="Cathepsin propeptide inhibitor" evidence="8">
    <location>
        <begin position="39"/>
        <end position="96"/>
    </location>
</feature>
<dbReference type="CDD" id="cd02248">
    <property type="entry name" value="Peptidase_C1A"/>
    <property type="match status" value="1"/>
</dbReference>
<keyword evidence="2" id="KW-0645">Protease</keyword>
<evidence type="ECO:0000256" key="6">
    <source>
        <dbReference type="SAM" id="SignalP"/>
    </source>
</evidence>
<dbReference type="InterPro" id="IPR025660">
    <property type="entry name" value="Pept_his_AS"/>
</dbReference>
<evidence type="ECO:0000259" key="7">
    <source>
        <dbReference type="SMART" id="SM00645"/>
    </source>
</evidence>
<evidence type="ECO:0000313" key="9">
    <source>
        <dbReference type="Proteomes" id="UP000827889"/>
    </source>
</evidence>
<protein>
    <submittedName>
        <fullName evidence="10">Senescence-specific cysteine protease SAG12-like</fullName>
    </submittedName>
</protein>
<dbReference type="GO" id="GO:0006508">
    <property type="term" value="P:proteolysis"/>
    <property type="evidence" value="ECO:0007669"/>
    <property type="project" value="UniProtKB-KW"/>
</dbReference>
<dbReference type="Gene3D" id="3.90.70.10">
    <property type="entry name" value="Cysteine proteinases"/>
    <property type="match status" value="1"/>
</dbReference>
<dbReference type="InterPro" id="IPR025661">
    <property type="entry name" value="Pept_asp_AS"/>
</dbReference>
<dbReference type="InterPro" id="IPR013128">
    <property type="entry name" value="Peptidase_C1A"/>
</dbReference>
<evidence type="ECO:0000313" key="10">
    <source>
        <dbReference type="RefSeq" id="XP_030547255.2"/>
    </source>
</evidence>
<dbReference type="InterPro" id="IPR013201">
    <property type="entry name" value="Prot_inhib_I29"/>
</dbReference>
<dbReference type="PROSITE" id="PS00640">
    <property type="entry name" value="THIOL_PROTEASE_ASN"/>
    <property type="match status" value="1"/>
</dbReference>
<dbReference type="KEGG" id="rarg:115752961"/>
<evidence type="ECO:0000256" key="2">
    <source>
        <dbReference type="ARBA" id="ARBA00022670"/>
    </source>
</evidence>
<gene>
    <name evidence="10" type="primary">LOC115752961</name>
</gene>
<name>A0A8B8QJM8_9MYRT</name>
<evidence type="ECO:0000256" key="4">
    <source>
        <dbReference type="ARBA" id="ARBA00022807"/>
    </source>
</evidence>
<keyword evidence="4" id="KW-0788">Thiol protease</keyword>
<evidence type="ECO:0000256" key="5">
    <source>
        <dbReference type="ARBA" id="ARBA00023157"/>
    </source>
</evidence>
<comment type="similarity">
    <text evidence="1">Belongs to the peptidase C1 family.</text>
</comment>
<dbReference type="AlphaFoldDB" id="A0A8B8QJM8"/>
<organism evidence="9 10">
    <name type="scientific">Rhodamnia argentea</name>
    <dbReference type="NCBI Taxonomy" id="178133"/>
    <lineage>
        <taxon>Eukaryota</taxon>
        <taxon>Viridiplantae</taxon>
        <taxon>Streptophyta</taxon>
        <taxon>Embryophyta</taxon>
        <taxon>Tracheophyta</taxon>
        <taxon>Spermatophyta</taxon>
        <taxon>Magnoliopsida</taxon>
        <taxon>eudicotyledons</taxon>
        <taxon>Gunneridae</taxon>
        <taxon>Pentapetalae</taxon>
        <taxon>rosids</taxon>
        <taxon>malvids</taxon>
        <taxon>Myrtales</taxon>
        <taxon>Myrtaceae</taxon>
        <taxon>Myrtoideae</taxon>
        <taxon>Myrteae</taxon>
        <taxon>Australasian group</taxon>
        <taxon>Rhodamnia</taxon>
    </lineage>
</organism>
<dbReference type="Proteomes" id="UP000827889">
    <property type="component" value="Chromosome 9"/>
</dbReference>
<dbReference type="SMART" id="SM00645">
    <property type="entry name" value="Pept_C1"/>
    <property type="match status" value="1"/>
</dbReference>
<dbReference type="GeneID" id="115752961"/>
<reference evidence="10" key="1">
    <citation type="submission" date="2025-08" db="UniProtKB">
        <authorList>
            <consortium name="RefSeq"/>
        </authorList>
    </citation>
    <scope>IDENTIFICATION</scope>
    <source>
        <tissue evidence="10">Leaf</tissue>
    </source>
</reference>
<evidence type="ECO:0000256" key="1">
    <source>
        <dbReference type="ARBA" id="ARBA00008455"/>
    </source>
</evidence>
<dbReference type="PANTHER" id="PTHR12411">
    <property type="entry name" value="CYSTEINE PROTEASE FAMILY C1-RELATED"/>
    <property type="match status" value="1"/>
</dbReference>
<evidence type="ECO:0000256" key="3">
    <source>
        <dbReference type="ARBA" id="ARBA00022801"/>
    </source>
</evidence>